<evidence type="ECO:0000256" key="11">
    <source>
        <dbReference type="SAM" id="Phobius"/>
    </source>
</evidence>
<dbReference type="Gene3D" id="3.40.120.10">
    <property type="entry name" value="Alpha-D-Glucose-1,6-Bisphosphate, subunit A, domain 3"/>
    <property type="match status" value="3"/>
</dbReference>
<evidence type="ECO:0000259" key="12">
    <source>
        <dbReference type="Pfam" id="PF00408"/>
    </source>
</evidence>
<feature type="domain" description="Alpha-D-phosphohexomutase alpha/beta/alpha" evidence="13">
    <location>
        <begin position="401"/>
        <end position="530"/>
    </location>
</feature>
<evidence type="ECO:0000256" key="5">
    <source>
        <dbReference type="ARBA" id="ARBA00012730"/>
    </source>
</evidence>
<comment type="pathway">
    <text evidence="3">Nucleotide-sugar biosynthesis; GDP-alpha-D-mannose biosynthesis; alpha-D-mannose 1-phosphate from D-fructose 6-phosphate: step 2/2.</text>
</comment>
<dbReference type="Pfam" id="PF02879">
    <property type="entry name" value="PGM_PMM_II"/>
    <property type="match status" value="1"/>
</dbReference>
<evidence type="ECO:0000259" key="14">
    <source>
        <dbReference type="Pfam" id="PF02879"/>
    </source>
</evidence>
<evidence type="ECO:0000256" key="6">
    <source>
        <dbReference type="ARBA" id="ARBA00022553"/>
    </source>
</evidence>
<dbReference type="EC" id="5.4.2.8" evidence="5"/>
<proteinExistence type="inferred from homology"/>
<comment type="similarity">
    <text evidence="4">Belongs to the phosphohexose mutase family.</text>
</comment>
<dbReference type="SUPFAM" id="SSF53738">
    <property type="entry name" value="Phosphoglucomutase, first 3 domains"/>
    <property type="match status" value="3"/>
</dbReference>
<evidence type="ECO:0000256" key="10">
    <source>
        <dbReference type="SAM" id="MobiDB-lite"/>
    </source>
</evidence>
<feature type="domain" description="Alpha-D-phosphohexomutase alpha/beta/alpha" evidence="14">
    <location>
        <begin position="552"/>
        <end position="649"/>
    </location>
</feature>
<feature type="transmembrane region" description="Helical" evidence="11">
    <location>
        <begin position="276"/>
        <end position="299"/>
    </location>
</feature>
<evidence type="ECO:0000256" key="9">
    <source>
        <dbReference type="ARBA" id="ARBA00023235"/>
    </source>
</evidence>
<dbReference type="CDD" id="cd03089">
    <property type="entry name" value="PMM_PGM"/>
    <property type="match status" value="1"/>
</dbReference>
<dbReference type="Pfam" id="PF02878">
    <property type="entry name" value="PGM_PMM_I"/>
    <property type="match status" value="1"/>
</dbReference>
<keyword evidence="8" id="KW-0460">Magnesium</keyword>
<feature type="domain" description="Alpha-D-phosphohexomutase C-terminal" evidence="12">
    <location>
        <begin position="772"/>
        <end position="844"/>
    </location>
</feature>
<dbReference type="PANTHER" id="PTHR43771">
    <property type="entry name" value="PHOSPHOMANNOMUTASE"/>
    <property type="match status" value="1"/>
</dbReference>
<dbReference type="AlphaFoldDB" id="A0A7W2TX73"/>
<comment type="catalytic activity">
    <reaction evidence="1">
        <text>alpha-D-mannose 1-phosphate = D-mannose 6-phosphate</text>
        <dbReference type="Rhea" id="RHEA:11140"/>
        <dbReference type="ChEBI" id="CHEBI:58409"/>
        <dbReference type="ChEBI" id="CHEBI:58735"/>
        <dbReference type="EC" id="5.4.2.8"/>
    </reaction>
</comment>
<evidence type="ECO:0000259" key="13">
    <source>
        <dbReference type="Pfam" id="PF02878"/>
    </source>
</evidence>
<protein>
    <recommendedName>
        <fullName evidence="5">phosphomannomutase</fullName>
        <ecNumber evidence="5">5.4.2.8</ecNumber>
    </recommendedName>
</protein>
<feature type="domain" description="Alpha-D-phosphohexomutase alpha/beta/alpha" evidence="15">
    <location>
        <begin position="655"/>
        <end position="762"/>
    </location>
</feature>
<keyword evidence="6" id="KW-0597">Phosphoprotein</keyword>
<keyword evidence="11" id="KW-0812">Transmembrane</keyword>
<keyword evidence="9" id="KW-0413">Isomerase</keyword>
<evidence type="ECO:0000256" key="1">
    <source>
        <dbReference type="ARBA" id="ARBA00000586"/>
    </source>
</evidence>
<dbReference type="InterPro" id="IPR005845">
    <property type="entry name" value="A-D-PHexomutase_a/b/a-II"/>
</dbReference>
<organism evidence="16 17">
    <name type="scientific">Sediminihaliea albiluteola</name>
    <dbReference type="NCBI Taxonomy" id="2758564"/>
    <lineage>
        <taxon>Bacteria</taxon>
        <taxon>Pseudomonadati</taxon>
        <taxon>Pseudomonadota</taxon>
        <taxon>Gammaproteobacteria</taxon>
        <taxon>Cellvibrionales</taxon>
        <taxon>Halieaceae</taxon>
        <taxon>Sediminihaliea</taxon>
    </lineage>
</organism>
<evidence type="ECO:0000256" key="2">
    <source>
        <dbReference type="ARBA" id="ARBA00001946"/>
    </source>
</evidence>
<dbReference type="PRINTS" id="PR00509">
    <property type="entry name" value="PGMPMM"/>
</dbReference>
<dbReference type="PANTHER" id="PTHR43771:SF2">
    <property type="entry name" value="PHOSPHOMANNOMUTASE_PHOSPHOGLUCOMUTASE"/>
    <property type="match status" value="1"/>
</dbReference>
<dbReference type="EMBL" id="JACFXU010000014">
    <property type="protein sequence ID" value="MBA6413582.1"/>
    <property type="molecule type" value="Genomic_DNA"/>
</dbReference>
<dbReference type="Proteomes" id="UP000539350">
    <property type="component" value="Unassembled WGS sequence"/>
</dbReference>
<dbReference type="PROSITE" id="PS00710">
    <property type="entry name" value="PGM_PMM"/>
    <property type="match status" value="1"/>
</dbReference>
<dbReference type="GO" id="GO:0000287">
    <property type="term" value="F:magnesium ion binding"/>
    <property type="evidence" value="ECO:0007669"/>
    <property type="project" value="InterPro"/>
</dbReference>
<dbReference type="InterPro" id="IPR005841">
    <property type="entry name" value="Alpha-D-phosphohexomutase_SF"/>
</dbReference>
<accession>A0A7W2TX73</accession>
<comment type="caution">
    <text evidence="16">The sequence shown here is derived from an EMBL/GenBank/DDBJ whole genome shotgun (WGS) entry which is preliminary data.</text>
</comment>
<dbReference type="InterPro" id="IPR016055">
    <property type="entry name" value="A-D-PHexomutase_a/b/a-I/II/III"/>
</dbReference>
<dbReference type="InterPro" id="IPR005844">
    <property type="entry name" value="A-D-PHexomutase_a/b/a-I"/>
</dbReference>
<dbReference type="Pfam" id="PF00408">
    <property type="entry name" value="PGM_PMM_IV"/>
    <property type="match status" value="1"/>
</dbReference>
<evidence type="ECO:0000313" key="16">
    <source>
        <dbReference type="EMBL" id="MBA6413582.1"/>
    </source>
</evidence>
<dbReference type="InterPro" id="IPR036900">
    <property type="entry name" value="A-D-PHexomutase_C_sf"/>
</dbReference>
<keyword evidence="17" id="KW-1185">Reference proteome</keyword>
<comment type="cofactor">
    <cofactor evidence="2">
        <name>Mg(2+)</name>
        <dbReference type="ChEBI" id="CHEBI:18420"/>
    </cofactor>
</comment>
<dbReference type="Gene3D" id="3.30.310.50">
    <property type="entry name" value="Alpha-D-phosphohexomutase, C-terminal domain"/>
    <property type="match status" value="1"/>
</dbReference>
<dbReference type="InterPro" id="IPR016066">
    <property type="entry name" value="A-D-PHexomutase_CS"/>
</dbReference>
<dbReference type="GO" id="GO:0004615">
    <property type="term" value="F:phosphomannomutase activity"/>
    <property type="evidence" value="ECO:0007669"/>
    <property type="project" value="UniProtKB-EC"/>
</dbReference>
<evidence type="ECO:0000256" key="7">
    <source>
        <dbReference type="ARBA" id="ARBA00022723"/>
    </source>
</evidence>
<dbReference type="InterPro" id="IPR005843">
    <property type="entry name" value="A-D-PHexomutase_C"/>
</dbReference>
<keyword evidence="7" id="KW-0479">Metal-binding</keyword>
<reference evidence="16 17" key="1">
    <citation type="submission" date="2020-07" db="EMBL/GenBank/DDBJ databases">
        <title>Halieaceae bacterium, F7430, whole genome shotgun sequencing project.</title>
        <authorList>
            <person name="Jiang S."/>
            <person name="Liu Z.W."/>
            <person name="Du Z.J."/>
        </authorList>
    </citation>
    <scope>NUCLEOTIDE SEQUENCE [LARGE SCALE GENOMIC DNA]</scope>
    <source>
        <strain evidence="16 17">F7430</strain>
    </source>
</reference>
<evidence type="ECO:0000313" key="17">
    <source>
        <dbReference type="Proteomes" id="UP000539350"/>
    </source>
</evidence>
<evidence type="ECO:0000259" key="15">
    <source>
        <dbReference type="Pfam" id="PF02880"/>
    </source>
</evidence>
<name>A0A7W2TX73_9GAMM</name>
<evidence type="ECO:0000256" key="4">
    <source>
        <dbReference type="ARBA" id="ARBA00010231"/>
    </source>
</evidence>
<gene>
    <name evidence="16" type="ORF">H2508_10720</name>
</gene>
<evidence type="ECO:0000256" key="3">
    <source>
        <dbReference type="ARBA" id="ARBA00004699"/>
    </source>
</evidence>
<evidence type="ECO:0000256" key="8">
    <source>
        <dbReference type="ARBA" id="ARBA00022842"/>
    </source>
</evidence>
<dbReference type="GO" id="GO:0005975">
    <property type="term" value="P:carbohydrate metabolic process"/>
    <property type="evidence" value="ECO:0007669"/>
    <property type="project" value="InterPro"/>
</dbReference>
<dbReference type="InterPro" id="IPR005846">
    <property type="entry name" value="A-D-PHexomutase_a/b/a-III"/>
</dbReference>
<dbReference type="Pfam" id="PF02880">
    <property type="entry name" value="PGM_PMM_III"/>
    <property type="match status" value="1"/>
</dbReference>
<dbReference type="SUPFAM" id="SSF55957">
    <property type="entry name" value="Phosphoglucomutase, C-terminal domain"/>
    <property type="match status" value="1"/>
</dbReference>
<feature type="region of interest" description="Disordered" evidence="10">
    <location>
        <begin position="341"/>
        <end position="362"/>
    </location>
</feature>
<sequence length="857" mass="93211">MVKPNKQKIGAKASQNIAAAGGALALFIGLGLSLAVLSTALAFAYLAKVELPEQEARQIRHIAQAYAVQEASSLHNLLSRLHFRIASAALSPLALQSIADSSDMDLRVAEKAMMNAFPEALSLRLLPLDSMGTANLREGKHGLRNHIEIDLVRRASKGEKTAPESFQFDGRWLTSLAQVISHPHIQDRQAVIIVSFDNAEFSKQLGLVEPHGKSVLQQLYTSHSGSQSSQDIATSGQASSRGEAYQAFATLPDTHWRIAFTPSDSLLDSLRINRKAFYSMAAVTIAGVILGLLSTALLLQGRLRKESKLLLATAESRRPLSLTLAELAPLGRQLRRLTKNMHVISETKPTQKASSSRDSSEPSSLLYQKIDFIDEAQADDETHKTRSNHADDAEFAFSEHVFRAYDIRGNADGELSDRLVQGIGRAVGELALEHGEQQFIVGYDGRLSSPRIRDGISKGVLEAGLDIIDIGLIPTPVMYFATQHLNCHSGIMITGSHNPASDNGMKIVLQRETLAAGAIQDIRRRINAAASTKPLSKNGQTGRIIKQDLRPAYIERIVSDIAIAVPLKIVIDAGNGATSELAPRLFQELGCEVIPLFCEIDGHFPNHPPDSSNEDNLHSLVSVVQAENADLGVAFDGDGDRVALVTRTGRIVRADSLLMLLAQDVVSRNPGADVVFDVKCSRHLAELITEHGGRPIMWKTGHALMKQKISETGALLGGEFSGHIFFGERWFGHDDGMYAAARLAEILSTQDQSLDEALDALPSSVSTPEILLPVPEEKKFALMQNFAREAHFEDGKTSTIDGIRVDFSSGWGLLRASNTSAALTARFEADSHEELLAIQQVFREQIAKVAPDLQLPF</sequence>
<keyword evidence="11" id="KW-1133">Transmembrane helix</keyword>
<keyword evidence="11" id="KW-0472">Membrane</keyword>
<dbReference type="RefSeq" id="WP_182173063.1">
    <property type="nucleotide sequence ID" value="NZ_JACFXU010000014.1"/>
</dbReference>